<dbReference type="Proteomes" id="UP000681967">
    <property type="component" value="Unassembled WGS sequence"/>
</dbReference>
<comment type="caution">
    <text evidence="2">The sequence shown here is derived from an EMBL/GenBank/DDBJ whole genome shotgun (WGS) entry which is preliminary data.</text>
</comment>
<sequence length="296" mass="33994">EEWYNKLPGEELLNEVIQTNCERDEPKEIRIPLKAYLKKDSGVGQLIVLIEPTKKAWDECQANNWQYRQIISVWLQCTRLAADVFVCSGIYKLKGKWTFYLQFIPLNSSQPTNITLRKINSYSFFALPVINSVAGSTSNILTAWVTELMTGAPINQAIVSVSNKTKETNQQGLCIIENYTTQNDESIENRILVVEKDDDQCMSVDIYSYASVPDAYVWHVFNDRGLYKPKEEVHIKGYVRFLKVKDEAKLPTYAHGTIHYTIYDPRGQQLQESQVELNNYGAFDVKFTLPDNVNLD</sequence>
<evidence type="ECO:0000259" key="1">
    <source>
        <dbReference type="Pfam" id="PF01835"/>
    </source>
</evidence>
<dbReference type="PANTHER" id="PTHR40094:SF1">
    <property type="entry name" value="UBIQUITIN DOMAIN-CONTAINING PROTEIN"/>
    <property type="match status" value="1"/>
</dbReference>
<organism evidence="2 3">
    <name type="scientific">Rotaria magnacalcarata</name>
    <dbReference type="NCBI Taxonomy" id="392030"/>
    <lineage>
        <taxon>Eukaryota</taxon>
        <taxon>Metazoa</taxon>
        <taxon>Spiralia</taxon>
        <taxon>Gnathifera</taxon>
        <taxon>Rotifera</taxon>
        <taxon>Eurotatoria</taxon>
        <taxon>Bdelloidea</taxon>
        <taxon>Philodinida</taxon>
        <taxon>Philodinidae</taxon>
        <taxon>Rotaria</taxon>
    </lineage>
</organism>
<gene>
    <name evidence="2" type="ORF">BYL167_LOCUS63122</name>
</gene>
<dbReference type="GO" id="GO:0004866">
    <property type="term" value="F:endopeptidase inhibitor activity"/>
    <property type="evidence" value="ECO:0007669"/>
    <property type="project" value="InterPro"/>
</dbReference>
<feature type="non-terminal residue" evidence="2">
    <location>
        <position position="1"/>
    </location>
</feature>
<dbReference type="Gene3D" id="2.60.40.1930">
    <property type="match status" value="1"/>
</dbReference>
<reference evidence="2" key="1">
    <citation type="submission" date="2021-02" db="EMBL/GenBank/DDBJ databases">
        <authorList>
            <person name="Nowell W R."/>
        </authorList>
    </citation>
    <scope>NUCLEOTIDE SEQUENCE</scope>
</reference>
<dbReference type="InterPro" id="IPR051802">
    <property type="entry name" value="YfhM-like"/>
</dbReference>
<protein>
    <recommendedName>
        <fullName evidence="1">Macroglobulin domain-containing protein</fullName>
    </recommendedName>
</protein>
<dbReference type="EMBL" id="CAJOBH010235996">
    <property type="protein sequence ID" value="CAF5090677.1"/>
    <property type="molecule type" value="Genomic_DNA"/>
</dbReference>
<evidence type="ECO:0000313" key="3">
    <source>
        <dbReference type="Proteomes" id="UP000681967"/>
    </source>
</evidence>
<feature type="domain" description="Macroglobulin" evidence="1">
    <location>
        <begin position="219"/>
        <end position="293"/>
    </location>
</feature>
<name>A0A8S3EWT9_9BILA</name>
<dbReference type="PANTHER" id="PTHR40094">
    <property type="entry name" value="ALPHA-2-MACROGLOBULIN HOMOLOG"/>
    <property type="match status" value="1"/>
</dbReference>
<proteinExistence type="predicted"/>
<evidence type="ECO:0000313" key="2">
    <source>
        <dbReference type="EMBL" id="CAF5090677.1"/>
    </source>
</evidence>
<dbReference type="Pfam" id="PF01835">
    <property type="entry name" value="MG2"/>
    <property type="match status" value="1"/>
</dbReference>
<dbReference type="AlphaFoldDB" id="A0A8S3EWT9"/>
<dbReference type="InterPro" id="IPR002890">
    <property type="entry name" value="MG2"/>
</dbReference>
<accession>A0A8S3EWT9</accession>